<dbReference type="GeneID" id="59351787"/>
<sequence length="288" mass="31076">MSSPSSADCPLSSPSPFQVAAPRPRALHPHAHAHMPTVLPASLSRRGSGGSSSDDADQDELLYDAGPGGAHESEVAVRRASHNAVERARRDKLNARILQLSTLLPNLAGVRRPSRLAITKSSIAQIHLARRHRVLAAHELRALHAENGALRGELNRWRARAGVPPLAETDRGDAFALVAAGAEAPDAREPVETLDEDDFDERFGGTGFDYEARRPRSHAYHPYPQPQPQAQVQAQAQPPSRFAYGPGTPSISPPVYPSPPSSSEYLPSAFKSEYEHVDVGDWAAADGW</sequence>
<feature type="region of interest" description="Disordered" evidence="6">
    <location>
        <begin position="182"/>
        <end position="264"/>
    </location>
</feature>
<comment type="caution">
    <text evidence="8">The sequence shown here is derived from an EMBL/GenBank/DDBJ whole genome shotgun (WGS) entry which is preliminary data.</text>
</comment>
<feature type="compositionally biased region" description="Low complexity" evidence="6">
    <location>
        <begin position="228"/>
        <end position="239"/>
    </location>
</feature>
<gene>
    <name evidence="8" type="ORF">MIND_01280000</name>
</gene>
<dbReference type="GO" id="GO:0045944">
    <property type="term" value="P:positive regulation of transcription by RNA polymerase II"/>
    <property type="evidence" value="ECO:0007669"/>
    <property type="project" value="TreeGrafter"/>
</dbReference>
<dbReference type="Proteomes" id="UP000636479">
    <property type="component" value="Unassembled WGS sequence"/>
</dbReference>
<dbReference type="InterPro" id="IPR036638">
    <property type="entry name" value="HLH_DNA-bd_sf"/>
</dbReference>
<accession>A0A8H6S4V9</accession>
<dbReference type="EMBL" id="JACAZF010000013">
    <property type="protein sequence ID" value="KAF7291355.1"/>
    <property type="molecule type" value="Genomic_DNA"/>
</dbReference>
<dbReference type="PANTHER" id="PTHR10328">
    <property type="entry name" value="PROTEIN MAX MYC-ASSOCIATED FACTOR X"/>
    <property type="match status" value="1"/>
</dbReference>
<dbReference type="GO" id="GO:0046983">
    <property type="term" value="F:protein dimerization activity"/>
    <property type="evidence" value="ECO:0007669"/>
    <property type="project" value="InterPro"/>
</dbReference>
<dbReference type="SUPFAM" id="SSF47459">
    <property type="entry name" value="HLH, helix-loop-helix DNA-binding domain"/>
    <property type="match status" value="1"/>
</dbReference>
<dbReference type="PANTHER" id="PTHR10328:SF3">
    <property type="entry name" value="PROTEIN MAX"/>
    <property type="match status" value="1"/>
</dbReference>
<proteinExistence type="predicted"/>
<dbReference type="GO" id="GO:0003677">
    <property type="term" value="F:DNA binding"/>
    <property type="evidence" value="ECO:0007669"/>
    <property type="project" value="UniProtKB-KW"/>
</dbReference>
<dbReference type="PROSITE" id="PS50888">
    <property type="entry name" value="BHLH"/>
    <property type="match status" value="1"/>
</dbReference>
<feature type="compositionally biased region" description="Low complexity" evidence="6">
    <location>
        <begin position="1"/>
        <end position="24"/>
    </location>
</feature>
<keyword evidence="3" id="KW-0010">Activator</keyword>
<dbReference type="RefSeq" id="XP_037214477.1">
    <property type="nucleotide sequence ID" value="XM_037369271.1"/>
</dbReference>
<dbReference type="OrthoDB" id="8964853at2759"/>
<keyword evidence="9" id="KW-1185">Reference proteome</keyword>
<dbReference type="Gene3D" id="4.10.280.10">
    <property type="entry name" value="Helix-loop-helix DNA-binding domain"/>
    <property type="match status" value="1"/>
</dbReference>
<feature type="compositionally biased region" description="Pro residues" evidence="6">
    <location>
        <begin position="251"/>
        <end position="260"/>
    </location>
</feature>
<evidence type="ECO:0000256" key="6">
    <source>
        <dbReference type="SAM" id="MobiDB-lite"/>
    </source>
</evidence>
<evidence type="ECO:0000313" key="9">
    <source>
        <dbReference type="Proteomes" id="UP000636479"/>
    </source>
</evidence>
<evidence type="ECO:0000256" key="5">
    <source>
        <dbReference type="ARBA" id="ARBA00023242"/>
    </source>
</evidence>
<dbReference type="AlphaFoldDB" id="A0A8H6S4V9"/>
<keyword evidence="5" id="KW-0539">Nucleus</keyword>
<evidence type="ECO:0000256" key="2">
    <source>
        <dbReference type="ARBA" id="ARBA00023125"/>
    </source>
</evidence>
<keyword evidence="1" id="KW-0805">Transcription regulation</keyword>
<evidence type="ECO:0000256" key="1">
    <source>
        <dbReference type="ARBA" id="ARBA00023015"/>
    </source>
</evidence>
<name>A0A8H6S4V9_9AGAR</name>
<evidence type="ECO:0000313" key="8">
    <source>
        <dbReference type="EMBL" id="KAF7291355.1"/>
    </source>
</evidence>
<evidence type="ECO:0000256" key="4">
    <source>
        <dbReference type="ARBA" id="ARBA00023163"/>
    </source>
</evidence>
<feature type="domain" description="BHLH" evidence="7">
    <location>
        <begin position="77"/>
        <end position="129"/>
    </location>
</feature>
<dbReference type="SMART" id="SM00353">
    <property type="entry name" value="HLH"/>
    <property type="match status" value="1"/>
</dbReference>
<dbReference type="Pfam" id="PF00010">
    <property type="entry name" value="HLH"/>
    <property type="match status" value="1"/>
</dbReference>
<dbReference type="GO" id="GO:0003700">
    <property type="term" value="F:DNA-binding transcription factor activity"/>
    <property type="evidence" value="ECO:0007669"/>
    <property type="project" value="TreeGrafter"/>
</dbReference>
<evidence type="ECO:0000256" key="3">
    <source>
        <dbReference type="ARBA" id="ARBA00023159"/>
    </source>
</evidence>
<protein>
    <submittedName>
        <fullName evidence="8">Macrophage erythroblast attacher isoform 1</fullName>
    </submittedName>
</protein>
<reference evidence="8" key="1">
    <citation type="submission" date="2020-05" db="EMBL/GenBank/DDBJ databases">
        <title>Mycena genomes resolve the evolution of fungal bioluminescence.</title>
        <authorList>
            <person name="Tsai I.J."/>
        </authorList>
    </citation>
    <scope>NUCLEOTIDE SEQUENCE</scope>
    <source>
        <strain evidence="8">171206Taipei</strain>
    </source>
</reference>
<evidence type="ECO:0000259" key="7">
    <source>
        <dbReference type="PROSITE" id="PS50888"/>
    </source>
</evidence>
<dbReference type="GO" id="GO:0090575">
    <property type="term" value="C:RNA polymerase II transcription regulator complex"/>
    <property type="evidence" value="ECO:0007669"/>
    <property type="project" value="TreeGrafter"/>
</dbReference>
<dbReference type="InterPro" id="IPR011598">
    <property type="entry name" value="bHLH_dom"/>
</dbReference>
<keyword evidence="2" id="KW-0238">DNA-binding</keyword>
<feature type="region of interest" description="Disordered" evidence="6">
    <location>
        <begin position="1"/>
        <end position="70"/>
    </location>
</feature>
<keyword evidence="4" id="KW-0804">Transcription</keyword>
<organism evidence="8 9">
    <name type="scientific">Mycena indigotica</name>
    <dbReference type="NCBI Taxonomy" id="2126181"/>
    <lineage>
        <taxon>Eukaryota</taxon>
        <taxon>Fungi</taxon>
        <taxon>Dikarya</taxon>
        <taxon>Basidiomycota</taxon>
        <taxon>Agaricomycotina</taxon>
        <taxon>Agaricomycetes</taxon>
        <taxon>Agaricomycetidae</taxon>
        <taxon>Agaricales</taxon>
        <taxon>Marasmiineae</taxon>
        <taxon>Mycenaceae</taxon>
        <taxon>Mycena</taxon>
    </lineage>
</organism>